<evidence type="ECO:0000313" key="2">
    <source>
        <dbReference type="EMBL" id="MFC5023305.1"/>
    </source>
</evidence>
<gene>
    <name evidence="2" type="ORF">ACFPM3_14285</name>
</gene>
<feature type="region of interest" description="Disordered" evidence="1">
    <location>
        <begin position="451"/>
        <end position="470"/>
    </location>
</feature>
<dbReference type="Proteomes" id="UP001595829">
    <property type="component" value="Unassembled WGS sequence"/>
</dbReference>
<dbReference type="RefSeq" id="WP_345688428.1">
    <property type="nucleotide sequence ID" value="NZ_BAABIT010000001.1"/>
</dbReference>
<keyword evidence="3" id="KW-1185">Reference proteome</keyword>
<evidence type="ECO:0000313" key="3">
    <source>
        <dbReference type="Proteomes" id="UP001595829"/>
    </source>
</evidence>
<protein>
    <submittedName>
        <fullName evidence="2">DUF6571 family protein</fullName>
    </submittedName>
</protein>
<sequence>MDFESLHSANFKLLDDTVSDWTSMVQRLGQLEKEARDGLRGKALKANWMGYNATVSRAFVGRTAGEFADAHAQATSIRNIMRDTRDELKTQQRLLKEAVERGRGKQLTVKSDGCFFTVLAGPDAKSPAAQKDVDALRDELQRIVDKAGEIDASATTALKALVDLTDYGFSGAKYRDRDTATAALERADRLAALAGKDPKGLTVKEFDELNAGLKKYSGDELFAEHFAEKLGAQGTLRFWEGLNDPHTNGDLEGARRDRFEDLQKHLSLTLATATQADTLEMTKWRGEMIDIGSQPVHKNSGNLGFQVMSNLMRWGNFEDQFLKDYGKALIDTEKRVTDNGRGMAHAWMQQPMDPLLNRTGTDSGADPVVGFMKALSNNPGAATDFFNGTFVTKDEDHEFKTKLPNGEEEKAEVSNFRYLFEEREWPPVEDDKGEKSIAGRNYMAAALEAATTGHPAGESPTRETPPHNEGQTAVMEQLVESIGRKPEILKEHGYMSDSIGQITSEYLPDIHRAMTNAGPLNTSVPKLFPIAGAHADFNHTDVTRLLLMVSQNPEGYAAVEVGQKAYMANLLDYHMNPDLPQDQRYPHSMEETVTEIARQSAEVGGTLAMGRQEGVLGEAKQNDGDYANAVNERKATVSGVLGMGVGIGTGFIASPPVGAAVGGAVSTVGGVIIELVFQNAAGEELKSRGYNAARLWEDSEEKNVALSGEAARQAAAAHKSPYADQAEEWARKGTADGFNDAHTGAKQMAGDLLTAPSAT</sequence>
<comment type="caution">
    <text evidence="2">The sequence shown here is derived from an EMBL/GenBank/DDBJ whole genome shotgun (WGS) entry which is preliminary data.</text>
</comment>
<evidence type="ECO:0000256" key="1">
    <source>
        <dbReference type="SAM" id="MobiDB-lite"/>
    </source>
</evidence>
<name>A0ABV9XGM3_9ACTN</name>
<proteinExistence type="predicted"/>
<organism evidence="2 3">
    <name type="scientific">Streptomyces coeruleoprunus</name>
    <dbReference type="NCBI Taxonomy" id="285563"/>
    <lineage>
        <taxon>Bacteria</taxon>
        <taxon>Bacillati</taxon>
        <taxon>Actinomycetota</taxon>
        <taxon>Actinomycetes</taxon>
        <taxon>Kitasatosporales</taxon>
        <taxon>Streptomycetaceae</taxon>
        <taxon>Streptomyces</taxon>
    </lineage>
</organism>
<dbReference type="EMBL" id="JBHSJD010000009">
    <property type="protein sequence ID" value="MFC5023305.1"/>
    <property type="molecule type" value="Genomic_DNA"/>
</dbReference>
<reference evidence="3" key="1">
    <citation type="journal article" date="2019" name="Int. J. Syst. Evol. Microbiol.">
        <title>The Global Catalogue of Microorganisms (GCM) 10K type strain sequencing project: providing services to taxonomists for standard genome sequencing and annotation.</title>
        <authorList>
            <consortium name="The Broad Institute Genomics Platform"/>
            <consortium name="The Broad Institute Genome Sequencing Center for Infectious Disease"/>
            <person name="Wu L."/>
            <person name="Ma J."/>
        </authorList>
    </citation>
    <scope>NUCLEOTIDE SEQUENCE [LARGE SCALE GENOMIC DNA]</scope>
    <source>
        <strain evidence="3">CGMCC 4.1648</strain>
    </source>
</reference>
<accession>A0ABV9XGM3</accession>